<evidence type="ECO:0000256" key="1">
    <source>
        <dbReference type="ARBA" id="ARBA00004141"/>
    </source>
</evidence>
<dbReference type="AlphaFoldDB" id="A0A833Y172"/>
<dbReference type="EMBL" id="LIHL02000003">
    <property type="protein sequence ID" value="KAF5474672.1"/>
    <property type="molecule type" value="Genomic_DNA"/>
</dbReference>
<comment type="caution">
    <text evidence="8">The sequence shown here is derived from an EMBL/GenBank/DDBJ whole genome shotgun (WGS) entry which is preliminary data.</text>
</comment>
<evidence type="ECO:0008006" key="10">
    <source>
        <dbReference type="Google" id="ProtNLM"/>
    </source>
</evidence>
<protein>
    <recommendedName>
        <fullName evidence="10">Sulfite exporter TauE/SafE family protein 2-like</fullName>
    </recommendedName>
</protein>
<name>A0A833Y172_JUGRE</name>
<evidence type="ECO:0000256" key="3">
    <source>
        <dbReference type="ARBA" id="ARBA00022692"/>
    </source>
</evidence>
<feature type="transmembrane region" description="Helical" evidence="6">
    <location>
        <begin position="434"/>
        <end position="459"/>
    </location>
</feature>
<dbReference type="Gramene" id="Jr03_09910_p1">
    <property type="protein sequence ID" value="cds.Jr03_09910_p1"/>
    <property type="gene ID" value="Jr03_09910"/>
</dbReference>
<dbReference type="PANTHER" id="PTHR14255:SF3">
    <property type="entry name" value="SULFITE EXPORTER TAUE_SAFE FAMILY PROTEIN 5-RELATED"/>
    <property type="match status" value="1"/>
</dbReference>
<dbReference type="Pfam" id="PF01925">
    <property type="entry name" value="TauE"/>
    <property type="match status" value="2"/>
</dbReference>
<keyword evidence="3 6" id="KW-0812">Transmembrane</keyword>
<evidence type="ECO:0000313" key="9">
    <source>
        <dbReference type="Proteomes" id="UP000619265"/>
    </source>
</evidence>
<evidence type="ECO:0000256" key="6">
    <source>
        <dbReference type="SAM" id="Phobius"/>
    </source>
</evidence>
<evidence type="ECO:0000313" key="8">
    <source>
        <dbReference type="EMBL" id="KAF5474672.1"/>
    </source>
</evidence>
<keyword evidence="7" id="KW-0732">Signal</keyword>
<reference evidence="8" key="1">
    <citation type="submission" date="2015-10" db="EMBL/GenBank/DDBJ databases">
        <authorList>
            <person name="Martinez-Garcia P.J."/>
            <person name="Crepeau M.W."/>
            <person name="Puiu D."/>
            <person name="Gonzalez-Ibeas D."/>
            <person name="Whalen J."/>
            <person name="Stevens K."/>
            <person name="Paul R."/>
            <person name="Butterfield T."/>
            <person name="Britton M."/>
            <person name="Reagan R."/>
            <person name="Chakraborty S."/>
            <person name="Walawage S.L."/>
            <person name="Vasquez-Gross H.A."/>
            <person name="Cardeno C."/>
            <person name="Famula R."/>
            <person name="Pratt K."/>
            <person name="Kuruganti S."/>
            <person name="Aradhya M.K."/>
            <person name="Leslie C.A."/>
            <person name="Dandekar A.M."/>
            <person name="Salzberg S.L."/>
            <person name="Wegrzyn J.L."/>
            <person name="Langley C.H."/>
            <person name="Neale D.B."/>
        </authorList>
    </citation>
    <scope>NUCLEOTIDE SEQUENCE</scope>
    <source>
        <tissue evidence="8">Leaves</tissue>
    </source>
</reference>
<organism evidence="8 9">
    <name type="scientific">Juglans regia</name>
    <name type="common">English walnut</name>
    <dbReference type="NCBI Taxonomy" id="51240"/>
    <lineage>
        <taxon>Eukaryota</taxon>
        <taxon>Viridiplantae</taxon>
        <taxon>Streptophyta</taxon>
        <taxon>Embryophyta</taxon>
        <taxon>Tracheophyta</taxon>
        <taxon>Spermatophyta</taxon>
        <taxon>Magnoliopsida</taxon>
        <taxon>eudicotyledons</taxon>
        <taxon>Gunneridae</taxon>
        <taxon>Pentapetalae</taxon>
        <taxon>rosids</taxon>
        <taxon>fabids</taxon>
        <taxon>Fagales</taxon>
        <taxon>Juglandaceae</taxon>
        <taxon>Juglans</taxon>
    </lineage>
</organism>
<feature type="transmembrane region" description="Helical" evidence="6">
    <location>
        <begin position="290"/>
        <end position="309"/>
    </location>
</feature>
<dbReference type="GO" id="GO:0016020">
    <property type="term" value="C:membrane"/>
    <property type="evidence" value="ECO:0007669"/>
    <property type="project" value="UniProtKB-SubCell"/>
</dbReference>
<dbReference type="PANTHER" id="PTHR14255">
    <property type="entry name" value="CEREBLON"/>
    <property type="match status" value="1"/>
</dbReference>
<feature type="chain" id="PRO_5032657847" description="Sulfite exporter TauE/SafE family protein 2-like" evidence="7">
    <location>
        <begin position="34"/>
        <end position="474"/>
    </location>
</feature>
<evidence type="ECO:0000256" key="4">
    <source>
        <dbReference type="ARBA" id="ARBA00022989"/>
    </source>
</evidence>
<gene>
    <name evidence="8" type="ORF">F2P56_006552</name>
</gene>
<dbReference type="InterPro" id="IPR002781">
    <property type="entry name" value="TM_pro_TauE-like"/>
</dbReference>
<evidence type="ECO:0000256" key="7">
    <source>
        <dbReference type="SAM" id="SignalP"/>
    </source>
</evidence>
<comment type="similarity">
    <text evidence="2">Belongs to the 4-toluene sulfonate uptake permease (TSUP) (TC 2.A.102) family.</text>
</comment>
<comment type="subcellular location">
    <subcellularLocation>
        <location evidence="1">Membrane</location>
        <topology evidence="1">Multi-pass membrane protein</topology>
    </subcellularLocation>
</comment>
<feature type="transmembrane region" description="Helical" evidence="6">
    <location>
        <begin position="158"/>
        <end position="187"/>
    </location>
</feature>
<evidence type="ECO:0000256" key="2">
    <source>
        <dbReference type="ARBA" id="ARBA00009142"/>
    </source>
</evidence>
<dbReference type="Proteomes" id="UP000619265">
    <property type="component" value="Unassembled WGS sequence"/>
</dbReference>
<proteinExistence type="inferred from homology"/>
<accession>A0A833Y172</accession>
<feature type="signal peptide" evidence="7">
    <location>
        <begin position="1"/>
        <end position="33"/>
    </location>
</feature>
<feature type="transmembrane region" description="Helical" evidence="6">
    <location>
        <begin position="252"/>
        <end position="270"/>
    </location>
</feature>
<evidence type="ECO:0000256" key="5">
    <source>
        <dbReference type="ARBA" id="ARBA00023136"/>
    </source>
</evidence>
<reference evidence="8" key="2">
    <citation type="submission" date="2020-03" db="EMBL/GenBank/DDBJ databases">
        <title>Walnut 2.0.</title>
        <authorList>
            <person name="Marrano A."/>
            <person name="Britton M."/>
            <person name="Zimin A.V."/>
            <person name="Zaini P.A."/>
            <person name="Workman R."/>
            <person name="Puiu D."/>
            <person name="Bianco L."/>
            <person name="Allen B.J."/>
            <person name="Troggio M."/>
            <person name="Leslie C.A."/>
            <person name="Timp W."/>
            <person name="Dendekar A."/>
            <person name="Salzberg S.L."/>
            <person name="Neale D.B."/>
        </authorList>
    </citation>
    <scope>NUCLEOTIDE SEQUENCE</scope>
    <source>
        <tissue evidence="8">Leaves</tissue>
    </source>
</reference>
<feature type="non-terminal residue" evidence="8">
    <location>
        <position position="474"/>
    </location>
</feature>
<feature type="transmembrane region" description="Helical" evidence="6">
    <location>
        <begin position="73"/>
        <end position="106"/>
    </location>
</feature>
<keyword evidence="5 6" id="KW-0472">Membrane</keyword>
<sequence>TPPSSIPKQMKNHSLPWFVLPLILFIILNHSHAKQTESISYDLRFDQLINKLYQWRNHQTQSQEAQLKLSTPVVLAGVLCFIAASISSAGGIGGGGLFIPILTIVAGVDLKTASSFSAFMVTGGSVANVMCNLCTTSSKFGGKILIDFDIALLSEPCMLLGVSIGVICNLVFPEWLITMLFAAFLAWSTSKTCKNGVLHWKMESEELRRNECEKLENGLVKDGTFDESEGIKTAKEPLLGVKGGCKLRFPRMKMGVLVLVWFSFFGLYLLRGDRHGQGMIQIEPCGAAYWIISSFQIPLAVIFTSWILCKKERVKSQGSDHEDEEGLIRDGPSRKLLFPRMALLAGILGGVFGIGGGMLISPLLLQVGIAPEITAATCSFMVFFSSTMSALQYVMLGMEDTHTALIFAVICFAASLLGLGVVQSAVRQYGRASLIVFSVSIVMALSTVLMTSFGALDVWRNYVSGKYMGFKLPC</sequence>
<keyword evidence="4 6" id="KW-1133">Transmembrane helix</keyword>
<feature type="transmembrane region" description="Helical" evidence="6">
    <location>
        <begin position="341"/>
        <end position="361"/>
    </location>
</feature>
<feature type="transmembrane region" description="Helical" evidence="6">
    <location>
        <begin position="403"/>
        <end position="422"/>
    </location>
</feature>